<dbReference type="AlphaFoldDB" id="V4AD93"/>
<dbReference type="KEGG" id="lgi:LOTGIDRAFT_228776"/>
<dbReference type="STRING" id="225164.V4AD93"/>
<evidence type="ECO:0008006" key="4">
    <source>
        <dbReference type="Google" id="ProtNLM"/>
    </source>
</evidence>
<evidence type="ECO:0000313" key="3">
    <source>
        <dbReference type="Proteomes" id="UP000030746"/>
    </source>
</evidence>
<dbReference type="CTD" id="20247780"/>
<name>V4AD93_LOTGI</name>
<dbReference type="RefSeq" id="XP_009057999.1">
    <property type="nucleotide sequence ID" value="XM_009059751.1"/>
</dbReference>
<feature type="compositionally biased region" description="Low complexity" evidence="1">
    <location>
        <begin position="325"/>
        <end position="335"/>
    </location>
</feature>
<feature type="compositionally biased region" description="Basic and acidic residues" evidence="1">
    <location>
        <begin position="76"/>
        <end position="92"/>
    </location>
</feature>
<dbReference type="InterPro" id="IPR028184">
    <property type="entry name" value="VGLL4"/>
</dbReference>
<accession>V4AD93</accession>
<dbReference type="InterPro" id="IPR006627">
    <property type="entry name" value="TDU_repeat"/>
</dbReference>
<organism evidence="2 3">
    <name type="scientific">Lottia gigantea</name>
    <name type="common">Giant owl limpet</name>
    <dbReference type="NCBI Taxonomy" id="225164"/>
    <lineage>
        <taxon>Eukaryota</taxon>
        <taxon>Metazoa</taxon>
        <taxon>Spiralia</taxon>
        <taxon>Lophotrochozoa</taxon>
        <taxon>Mollusca</taxon>
        <taxon>Gastropoda</taxon>
        <taxon>Patellogastropoda</taxon>
        <taxon>Lottioidea</taxon>
        <taxon>Lottiidae</taxon>
        <taxon>Lottia</taxon>
    </lineage>
</organism>
<dbReference type="SMART" id="SM00711">
    <property type="entry name" value="TDU"/>
    <property type="match status" value="3"/>
</dbReference>
<feature type="region of interest" description="Disordered" evidence="1">
    <location>
        <begin position="73"/>
        <end position="92"/>
    </location>
</feature>
<dbReference type="Proteomes" id="UP000030746">
    <property type="component" value="Unassembled WGS sequence"/>
</dbReference>
<dbReference type="GO" id="GO:0001223">
    <property type="term" value="F:transcription coactivator binding"/>
    <property type="evidence" value="ECO:0007669"/>
    <property type="project" value="TreeGrafter"/>
</dbReference>
<evidence type="ECO:0000256" key="1">
    <source>
        <dbReference type="SAM" id="MobiDB-lite"/>
    </source>
</evidence>
<dbReference type="OMA" id="WEASTWP"/>
<protein>
    <recommendedName>
        <fullName evidence="4">Transcription cofactor vestigial-like protein 4</fullName>
    </recommendedName>
</protein>
<gene>
    <name evidence="2" type="ORF">LOTGIDRAFT_228776</name>
</gene>
<dbReference type="GO" id="GO:0045892">
    <property type="term" value="P:negative regulation of DNA-templated transcription"/>
    <property type="evidence" value="ECO:0007669"/>
    <property type="project" value="TreeGrafter"/>
</dbReference>
<feature type="region of interest" description="Disordered" evidence="1">
    <location>
        <begin position="232"/>
        <end position="258"/>
    </location>
</feature>
<proteinExistence type="predicted"/>
<dbReference type="HOGENOM" id="CLU_807222_0_0_1"/>
<dbReference type="EMBL" id="KB202283">
    <property type="protein sequence ID" value="ESO91301.1"/>
    <property type="molecule type" value="Genomic_DNA"/>
</dbReference>
<dbReference type="Pfam" id="PF15245">
    <property type="entry name" value="VGLL4"/>
    <property type="match status" value="1"/>
</dbReference>
<sequence>MTTLGDYYFHGERNQYLLPPRVLLPEPDWRTTIFCEPFSRQLPMTHLMLNNLPPIPPYYCPWYSQDSLYKRSSPVDPRESPAHDYPSKVFKHDRPDPCTSNLHYDTQHLDSFNKKTTTAATQTQFTSFHSVNKVGYNYYPNPPPHPQLNPNPPLLPPPPILPELEEQHTPLNLSTNSKVIKSNQHSSRPSVITCATSHHSTIGQSHHNLAVREPSPIEVVVTDSAIEEHFRRSLGTRYSPSNEVPEEQSEEASPGVTGVADTDVSITGTVDDHFAKSLGDTTWTAIKAKNDLVALDLFSGTVDDHFAKALGGDTWLRIKAEKESNCSGNSSSSNSPPQVSLVTN</sequence>
<dbReference type="PANTHER" id="PTHR17604:SF7">
    <property type="entry name" value="TONDU-DOMAIN-CONTAINING GROWTH INHIBITOR, ISOFORM A"/>
    <property type="match status" value="1"/>
</dbReference>
<reference evidence="2 3" key="1">
    <citation type="journal article" date="2013" name="Nature">
        <title>Insights into bilaterian evolution from three spiralian genomes.</title>
        <authorList>
            <person name="Simakov O."/>
            <person name="Marletaz F."/>
            <person name="Cho S.J."/>
            <person name="Edsinger-Gonzales E."/>
            <person name="Havlak P."/>
            <person name="Hellsten U."/>
            <person name="Kuo D.H."/>
            <person name="Larsson T."/>
            <person name="Lv J."/>
            <person name="Arendt D."/>
            <person name="Savage R."/>
            <person name="Osoegawa K."/>
            <person name="de Jong P."/>
            <person name="Grimwood J."/>
            <person name="Chapman J.A."/>
            <person name="Shapiro H."/>
            <person name="Aerts A."/>
            <person name="Otillar R.P."/>
            <person name="Terry A.Y."/>
            <person name="Boore J.L."/>
            <person name="Grigoriev I.V."/>
            <person name="Lindberg D.R."/>
            <person name="Seaver E.C."/>
            <person name="Weisblat D.A."/>
            <person name="Putnam N.H."/>
            <person name="Rokhsar D.S."/>
        </authorList>
    </citation>
    <scope>NUCLEOTIDE SEQUENCE [LARGE SCALE GENOMIC DNA]</scope>
</reference>
<evidence type="ECO:0000313" key="2">
    <source>
        <dbReference type="EMBL" id="ESO91301.1"/>
    </source>
</evidence>
<keyword evidence="3" id="KW-1185">Reference proteome</keyword>
<dbReference type="OrthoDB" id="10040691at2759"/>
<dbReference type="GeneID" id="20247780"/>
<feature type="region of interest" description="Disordered" evidence="1">
    <location>
        <begin position="322"/>
        <end position="344"/>
    </location>
</feature>
<dbReference type="PANTHER" id="PTHR17604">
    <property type="entry name" value="TRANSCRIPTION COFACTOR VESTIGIAL-LIKE PROTEIN 4"/>
    <property type="match status" value="1"/>
</dbReference>